<evidence type="ECO:0000313" key="1">
    <source>
        <dbReference type="EMBL" id="AWB67439.1"/>
    </source>
</evidence>
<dbReference type="Proteomes" id="UP000244441">
    <property type="component" value="Chromosome"/>
</dbReference>
<dbReference type="KEGG" id="cate:C2869_13755"/>
<dbReference type="EMBL" id="CP026604">
    <property type="protein sequence ID" value="AWB67439.1"/>
    <property type="molecule type" value="Genomic_DNA"/>
</dbReference>
<sequence length="70" mass="7644">MAQSSKYTEDDFSKAVNAINIALEAQDTPTDLALMALGEAVILQVKKAYDKPSQEKVIEQFTLALKSALK</sequence>
<reference evidence="1 2" key="1">
    <citation type="submission" date="2018-01" db="EMBL/GenBank/DDBJ databases">
        <title>Genome sequence of a Cantenovulum-like bacteria.</title>
        <authorList>
            <person name="Tan W.R."/>
            <person name="Lau N.-S."/>
            <person name="Go F."/>
            <person name="Amirul A.-A.A."/>
        </authorList>
    </citation>
    <scope>NUCLEOTIDE SEQUENCE [LARGE SCALE GENOMIC DNA]</scope>
    <source>
        <strain evidence="1 2">CCB-QB4</strain>
    </source>
</reference>
<dbReference type="RefSeq" id="WP_108603486.1">
    <property type="nucleotide sequence ID" value="NZ_CP026604.1"/>
</dbReference>
<name>A0A2S0VTA2_9ALTE</name>
<organism evidence="1 2">
    <name type="scientific">Saccharobesus litoralis</name>
    <dbReference type="NCBI Taxonomy" id="2172099"/>
    <lineage>
        <taxon>Bacteria</taxon>
        <taxon>Pseudomonadati</taxon>
        <taxon>Pseudomonadota</taxon>
        <taxon>Gammaproteobacteria</taxon>
        <taxon>Alteromonadales</taxon>
        <taxon>Alteromonadaceae</taxon>
        <taxon>Saccharobesus</taxon>
    </lineage>
</organism>
<gene>
    <name evidence="1" type="ORF">C2869_13755</name>
</gene>
<dbReference type="Gene3D" id="1.10.3390.10">
    <property type="entry name" value="YejL-like"/>
    <property type="match status" value="1"/>
</dbReference>
<dbReference type="InterPro" id="IPR023202">
    <property type="entry name" value="YejL_sf"/>
</dbReference>
<dbReference type="AlphaFoldDB" id="A0A2S0VTA2"/>
<dbReference type="SUPFAM" id="SSF158651">
    <property type="entry name" value="YejL-like"/>
    <property type="match status" value="1"/>
</dbReference>
<dbReference type="OrthoDB" id="5771474at2"/>
<proteinExistence type="predicted"/>
<accession>A0A2S0VTA2</accession>
<evidence type="ECO:0000313" key="2">
    <source>
        <dbReference type="Proteomes" id="UP000244441"/>
    </source>
</evidence>
<keyword evidence="2" id="KW-1185">Reference proteome</keyword>
<protein>
    <submittedName>
        <fullName evidence="1">Uncharacterized protein</fullName>
    </submittedName>
</protein>